<dbReference type="InterPro" id="IPR050977">
    <property type="entry name" value="Fungal_Meroterpenoid_Isomerase"/>
</dbReference>
<evidence type="ECO:0000256" key="1">
    <source>
        <dbReference type="ARBA" id="ARBA00005179"/>
    </source>
</evidence>
<evidence type="ECO:0000313" key="3">
    <source>
        <dbReference type="Proteomes" id="UP001194746"/>
    </source>
</evidence>
<keyword evidence="3" id="KW-1185">Reference proteome</keyword>
<dbReference type="Proteomes" id="UP001194746">
    <property type="component" value="Unassembled WGS sequence"/>
</dbReference>
<protein>
    <recommendedName>
        <fullName evidence="4">SnoaL-like domain-containing protein</fullName>
    </recommendedName>
</protein>
<dbReference type="EMBL" id="VCAU01000097">
    <property type="protein sequence ID" value="KAF9885357.1"/>
    <property type="molecule type" value="Genomic_DNA"/>
</dbReference>
<reference evidence="2" key="2">
    <citation type="submission" date="2020-02" db="EMBL/GenBank/DDBJ databases">
        <authorList>
            <person name="Gilchrist C.L.M."/>
            <person name="Chooi Y.-H."/>
        </authorList>
    </citation>
    <scope>NUCLEOTIDE SEQUENCE</scope>
    <source>
        <strain evidence="2">MST-FP2251</strain>
    </source>
</reference>
<dbReference type="PANTHER" id="PTHR39598:SF1">
    <property type="entry name" value="AUSTINOID BIOSYNTHESIS CLUSTERS PROTEIN F-RELATED"/>
    <property type="match status" value="1"/>
</dbReference>
<dbReference type="Gene3D" id="3.10.450.50">
    <property type="match status" value="1"/>
</dbReference>
<comment type="pathway">
    <text evidence="1">Secondary metabolite biosynthesis.</text>
</comment>
<sequence length="143" mass="16557">MNSQPHSKLALTALSALDGYKDWDFTKILFPRADNCSIRVFPESLQQSWRSNGEHLEYLDQIKSLIHGFTFQITDIIEDSKNNRVAMHGKSSGESIIGHYHNEYIFLMTMTPDHEKITEIKEFVDSAYVQDFFQRLRKASGKI</sequence>
<name>A0AAD4GQC2_ASPNN</name>
<evidence type="ECO:0008006" key="4">
    <source>
        <dbReference type="Google" id="ProtNLM"/>
    </source>
</evidence>
<organism evidence="2 3">
    <name type="scientific">Aspergillus nanangensis</name>
    <dbReference type="NCBI Taxonomy" id="2582783"/>
    <lineage>
        <taxon>Eukaryota</taxon>
        <taxon>Fungi</taxon>
        <taxon>Dikarya</taxon>
        <taxon>Ascomycota</taxon>
        <taxon>Pezizomycotina</taxon>
        <taxon>Eurotiomycetes</taxon>
        <taxon>Eurotiomycetidae</taxon>
        <taxon>Eurotiales</taxon>
        <taxon>Aspergillaceae</taxon>
        <taxon>Aspergillus</taxon>
        <taxon>Aspergillus subgen. Circumdati</taxon>
    </lineage>
</organism>
<comment type="caution">
    <text evidence="2">The sequence shown here is derived from an EMBL/GenBank/DDBJ whole genome shotgun (WGS) entry which is preliminary data.</text>
</comment>
<proteinExistence type="predicted"/>
<dbReference type="AlphaFoldDB" id="A0AAD4GQC2"/>
<gene>
    <name evidence="2" type="ORF">FE257_012974</name>
</gene>
<accession>A0AAD4GQC2</accession>
<reference evidence="2" key="1">
    <citation type="journal article" date="2019" name="Beilstein J. Org. Chem.">
        <title>Nanangenines: drimane sesquiterpenoids as the dominant metabolite cohort of a novel Australian fungus, Aspergillus nanangensis.</title>
        <authorList>
            <person name="Lacey H.J."/>
            <person name="Gilchrist C.L.M."/>
            <person name="Crombie A."/>
            <person name="Kalaitzis J.A."/>
            <person name="Vuong D."/>
            <person name="Rutledge P.J."/>
            <person name="Turner P."/>
            <person name="Pitt J.I."/>
            <person name="Lacey E."/>
            <person name="Chooi Y.H."/>
            <person name="Piggott A.M."/>
        </authorList>
    </citation>
    <scope>NUCLEOTIDE SEQUENCE</scope>
    <source>
        <strain evidence="2">MST-FP2251</strain>
    </source>
</reference>
<dbReference type="PANTHER" id="PTHR39598">
    <property type="entry name" value="AUSTINOL SYNTHESIS PROTEIN F-RELATED"/>
    <property type="match status" value="1"/>
</dbReference>
<evidence type="ECO:0000313" key="2">
    <source>
        <dbReference type="EMBL" id="KAF9885357.1"/>
    </source>
</evidence>